<sequence length="343" mass="39523">MNEESDLVEDLDRLRIKEERVRRNNIKKTEKKLERKRQQEQKDLQLKMQPIGGNVSLITQDFVDKITKKHSVLNSNDILNDERNFPTLGKLNRTPKRDLAIGNSVLSVNSSNNKQVLSLGDFINAKTNESVVCKKLRIAVDTKYSGNPLDSDVPIRKRGKFREVPKPKRFSALKREINRDMEEYTEGVELQKLSLTDIIPNIITNEEIDNVVSIFITRIVELQEKLFKRDSIKGKYKRRYVVGFHETKKYLNLNKVKVIVIATDVKLIKKDDAMSCLINEIIELCKKNEVLYLFALKRKKLGIATLKYIPVSCMTILNYEGAEEQLTNIKLAISSYSTYGSNS</sequence>
<comment type="caution">
    <text evidence="3">The sequence shown here is derived from an EMBL/GenBank/DDBJ whole genome shotgun (WGS) entry which is preliminary data.</text>
</comment>
<protein>
    <recommendedName>
        <fullName evidence="2">Ribosomal protein eL8/eL30/eS12/Gadd45 domain-containing protein</fullName>
    </recommendedName>
</protein>
<dbReference type="Proteomes" id="UP001353858">
    <property type="component" value="Unassembled WGS sequence"/>
</dbReference>
<dbReference type="SUPFAM" id="SSF55315">
    <property type="entry name" value="L30e-like"/>
    <property type="match status" value="1"/>
</dbReference>
<evidence type="ECO:0000313" key="3">
    <source>
        <dbReference type="EMBL" id="KAK4882409.1"/>
    </source>
</evidence>
<dbReference type="EMBL" id="JARPUR010000002">
    <property type="protein sequence ID" value="KAK4882409.1"/>
    <property type="molecule type" value="Genomic_DNA"/>
</dbReference>
<dbReference type="GO" id="GO:0005739">
    <property type="term" value="C:mitochondrion"/>
    <property type="evidence" value="ECO:0007669"/>
    <property type="project" value="TreeGrafter"/>
</dbReference>
<dbReference type="GO" id="GO:1990904">
    <property type="term" value="C:ribonucleoprotein complex"/>
    <property type="evidence" value="ECO:0007669"/>
    <property type="project" value="TreeGrafter"/>
</dbReference>
<evidence type="ECO:0000259" key="2">
    <source>
        <dbReference type="Pfam" id="PF01248"/>
    </source>
</evidence>
<dbReference type="PANTHER" id="PTHR13284">
    <property type="entry name" value="GH01354P"/>
    <property type="match status" value="1"/>
</dbReference>
<dbReference type="GO" id="GO:0003730">
    <property type="term" value="F:mRNA 3'-UTR binding"/>
    <property type="evidence" value="ECO:0007669"/>
    <property type="project" value="TreeGrafter"/>
</dbReference>
<dbReference type="InterPro" id="IPR004038">
    <property type="entry name" value="Ribosomal_eL8/eL30/eS12/Gad45"/>
</dbReference>
<dbReference type="InterPro" id="IPR040051">
    <property type="entry name" value="SECISBP2"/>
</dbReference>
<accession>A0AAN7Q0P4</accession>
<feature type="domain" description="Ribosomal protein eL8/eL30/eS12/Gadd45" evidence="2">
    <location>
        <begin position="237"/>
        <end position="323"/>
    </location>
</feature>
<organism evidence="3 4">
    <name type="scientific">Aquatica leii</name>
    <dbReference type="NCBI Taxonomy" id="1421715"/>
    <lineage>
        <taxon>Eukaryota</taxon>
        <taxon>Metazoa</taxon>
        <taxon>Ecdysozoa</taxon>
        <taxon>Arthropoda</taxon>
        <taxon>Hexapoda</taxon>
        <taxon>Insecta</taxon>
        <taxon>Pterygota</taxon>
        <taxon>Neoptera</taxon>
        <taxon>Endopterygota</taxon>
        <taxon>Coleoptera</taxon>
        <taxon>Polyphaga</taxon>
        <taxon>Elateriformia</taxon>
        <taxon>Elateroidea</taxon>
        <taxon>Lampyridae</taxon>
        <taxon>Luciolinae</taxon>
        <taxon>Aquatica</taxon>
    </lineage>
</organism>
<feature type="coiled-coil region" evidence="1">
    <location>
        <begin position="16"/>
        <end position="43"/>
    </location>
</feature>
<evidence type="ECO:0000313" key="4">
    <source>
        <dbReference type="Proteomes" id="UP001353858"/>
    </source>
</evidence>
<evidence type="ECO:0000256" key="1">
    <source>
        <dbReference type="SAM" id="Coils"/>
    </source>
</evidence>
<name>A0AAN7Q0P4_9COLE</name>
<dbReference type="AlphaFoldDB" id="A0AAN7Q0P4"/>
<dbReference type="GO" id="GO:0035368">
    <property type="term" value="F:selenocysteine insertion sequence binding"/>
    <property type="evidence" value="ECO:0007669"/>
    <property type="project" value="InterPro"/>
</dbReference>
<keyword evidence="1" id="KW-0175">Coiled coil</keyword>
<keyword evidence="4" id="KW-1185">Reference proteome</keyword>
<dbReference type="PANTHER" id="PTHR13284:SF4">
    <property type="entry name" value="C2H2-TYPE DOMAIN-CONTAINING PROTEIN"/>
    <property type="match status" value="1"/>
</dbReference>
<dbReference type="GO" id="GO:0043021">
    <property type="term" value="F:ribonucleoprotein complex binding"/>
    <property type="evidence" value="ECO:0007669"/>
    <property type="project" value="TreeGrafter"/>
</dbReference>
<dbReference type="Gene3D" id="3.30.1330.30">
    <property type="match status" value="1"/>
</dbReference>
<dbReference type="InterPro" id="IPR029064">
    <property type="entry name" value="Ribosomal_eL30-like_sf"/>
</dbReference>
<gene>
    <name evidence="3" type="ORF">RN001_005728</name>
</gene>
<proteinExistence type="predicted"/>
<dbReference type="Pfam" id="PF01248">
    <property type="entry name" value="Ribosomal_L7Ae"/>
    <property type="match status" value="1"/>
</dbReference>
<reference evidence="4" key="1">
    <citation type="submission" date="2023-01" db="EMBL/GenBank/DDBJ databases">
        <title>Key to firefly adult light organ development and bioluminescence: homeobox transcription factors regulate luciferase expression and transportation to peroxisome.</title>
        <authorList>
            <person name="Fu X."/>
        </authorList>
    </citation>
    <scope>NUCLEOTIDE SEQUENCE [LARGE SCALE GENOMIC DNA]</scope>
</reference>